<keyword evidence="1 13" id="KW-0808">Transferase</keyword>
<dbReference type="InterPro" id="IPR029099">
    <property type="entry name" value="Pribosyltran_N"/>
</dbReference>
<dbReference type="GO" id="GO:0002189">
    <property type="term" value="C:ribose phosphate diphosphokinase complex"/>
    <property type="evidence" value="ECO:0007669"/>
    <property type="project" value="TreeGrafter"/>
</dbReference>
<keyword evidence="7 10" id="KW-0460">Magnesium</keyword>
<feature type="domain" description="Ribose-phosphate pyrophosphokinase N-terminal" evidence="12">
    <location>
        <begin position="10"/>
        <end position="125"/>
    </location>
</feature>
<keyword evidence="3 9" id="KW-0545">Nucleotide biosynthesis</keyword>
<evidence type="ECO:0000259" key="11">
    <source>
        <dbReference type="Pfam" id="PF00156"/>
    </source>
</evidence>
<dbReference type="Pfam" id="PF13793">
    <property type="entry name" value="Pribosyltran_N"/>
    <property type="match status" value="1"/>
</dbReference>
<dbReference type="EMBL" id="CP006932">
    <property type="protein sequence ID" value="AHK22134.1"/>
    <property type="molecule type" value="Genomic_DNA"/>
</dbReference>
<dbReference type="Proteomes" id="UP000019450">
    <property type="component" value="Chromosome"/>
</dbReference>
<evidence type="ECO:0000259" key="12">
    <source>
        <dbReference type="Pfam" id="PF13793"/>
    </source>
</evidence>
<feature type="domain" description="Phosphoribosyltransferase" evidence="11">
    <location>
        <begin position="156"/>
        <end position="264"/>
    </location>
</feature>
<dbReference type="InterPro" id="IPR005946">
    <property type="entry name" value="Rib-P_diPkinase"/>
</dbReference>
<evidence type="ECO:0000256" key="8">
    <source>
        <dbReference type="ARBA" id="ARBA00049535"/>
    </source>
</evidence>
<evidence type="ECO:0000313" key="13">
    <source>
        <dbReference type="EMBL" id="AHK22134.1"/>
    </source>
</evidence>
<dbReference type="InterPro" id="IPR029057">
    <property type="entry name" value="PRTase-like"/>
</dbReference>
<evidence type="ECO:0000256" key="7">
    <source>
        <dbReference type="ARBA" id="ARBA00022842"/>
    </source>
</evidence>
<evidence type="ECO:0000256" key="4">
    <source>
        <dbReference type="ARBA" id="ARBA00022741"/>
    </source>
</evidence>
<sequence length="328" mass="36865">MQNSKINNSIIFGLSTLKKIAEEVSVKTKIKLGDSEIKHFKDGEIYFELETSVRNKRTFIIQSTSNPVNENLMELLIFIDTLRRSSAKEINLIIPYYGYARQDRKNNGRQPITAALVARLLEEAGASRVICFDLHSPQIQGFFRIPVDDLRAYGLLAREIKKEKIENLIIISPDHGGVSRARSLAKILDSEIAIIDKRRIKANEAIVGNLIGNVKGKNCVIVDDIIDTGGTIIEGIKILKKNGANNIYVAATHSLFSRSKDEDYDIVWKKIKEAGAKMIITTNSINNHSKDKFLKIINLATPIADVILKHINDQSIIDHFIKKYNTVI</sequence>
<accession>W8GEA0</accession>
<name>W8GEA0_9MOLU</name>
<dbReference type="CDD" id="cd06223">
    <property type="entry name" value="PRTases_typeI"/>
    <property type="match status" value="1"/>
</dbReference>
<dbReference type="FunFam" id="3.40.50.2020:FF:000007">
    <property type="entry name" value="Ribose-phosphate pyrophosphokinase"/>
    <property type="match status" value="1"/>
</dbReference>
<dbReference type="InterPro" id="IPR000842">
    <property type="entry name" value="PRib_PP_synth_CS"/>
</dbReference>
<dbReference type="RefSeq" id="WP_025208431.1">
    <property type="nucleotide sequence ID" value="NZ_CP006932.1"/>
</dbReference>
<dbReference type="PANTHER" id="PTHR10210:SF41">
    <property type="entry name" value="RIBOSE-PHOSPHATE PYROPHOSPHOKINASE 1, CHLOROPLASTIC"/>
    <property type="match status" value="1"/>
</dbReference>
<organism evidence="13 14">
    <name type="scientific">Candidatus Hepatoplasma crinochetorum Av</name>
    <dbReference type="NCBI Taxonomy" id="1427984"/>
    <lineage>
        <taxon>Bacteria</taxon>
        <taxon>Bacillati</taxon>
        <taxon>Mycoplasmatota</taxon>
        <taxon>Mollicutes</taxon>
        <taxon>Candidatus Hepatoplasmataceae</taxon>
        <taxon>Candidatus Hepatoplasma</taxon>
    </lineage>
</organism>
<dbReference type="GO" id="GO:0004749">
    <property type="term" value="F:ribose phosphate diphosphokinase activity"/>
    <property type="evidence" value="ECO:0007669"/>
    <property type="project" value="UniProtKB-EC"/>
</dbReference>
<evidence type="ECO:0000256" key="2">
    <source>
        <dbReference type="ARBA" id="ARBA00022723"/>
    </source>
</evidence>
<dbReference type="NCBIfam" id="TIGR01251">
    <property type="entry name" value="ribP_PPkin"/>
    <property type="match status" value="1"/>
</dbReference>
<dbReference type="GO" id="GO:0016301">
    <property type="term" value="F:kinase activity"/>
    <property type="evidence" value="ECO:0007669"/>
    <property type="project" value="UniProtKB-KW"/>
</dbReference>
<dbReference type="STRING" id="1427984.X271_00011"/>
<dbReference type="KEGG" id="hcr:X271_00011"/>
<dbReference type="Pfam" id="PF00156">
    <property type="entry name" value="Pribosyltran"/>
    <property type="match status" value="1"/>
</dbReference>
<dbReference type="GO" id="GO:0009156">
    <property type="term" value="P:ribonucleoside monophosphate biosynthetic process"/>
    <property type="evidence" value="ECO:0007669"/>
    <property type="project" value="InterPro"/>
</dbReference>
<dbReference type="GO" id="GO:0006164">
    <property type="term" value="P:purine nucleotide biosynthetic process"/>
    <property type="evidence" value="ECO:0007669"/>
    <property type="project" value="TreeGrafter"/>
</dbReference>
<evidence type="ECO:0000256" key="5">
    <source>
        <dbReference type="ARBA" id="ARBA00022777"/>
    </source>
</evidence>
<dbReference type="PROSITE" id="PS00114">
    <property type="entry name" value="PRPP_SYNTHASE"/>
    <property type="match status" value="1"/>
</dbReference>
<dbReference type="InterPro" id="IPR000836">
    <property type="entry name" value="PRTase_dom"/>
</dbReference>
<dbReference type="GO" id="GO:0005737">
    <property type="term" value="C:cytoplasm"/>
    <property type="evidence" value="ECO:0007669"/>
    <property type="project" value="TreeGrafter"/>
</dbReference>
<evidence type="ECO:0000256" key="9">
    <source>
        <dbReference type="RuleBase" id="RU004324"/>
    </source>
</evidence>
<dbReference type="SMART" id="SM01400">
    <property type="entry name" value="Pribosyltran_N"/>
    <property type="match status" value="1"/>
</dbReference>
<dbReference type="GO" id="GO:0005524">
    <property type="term" value="F:ATP binding"/>
    <property type="evidence" value="ECO:0007669"/>
    <property type="project" value="UniProtKB-KW"/>
</dbReference>
<comment type="similarity">
    <text evidence="9">Belongs to the ribose-phosphate pyrophosphokinase family.</text>
</comment>
<dbReference type="NCBIfam" id="NF002320">
    <property type="entry name" value="PRK01259.1"/>
    <property type="match status" value="1"/>
</dbReference>
<dbReference type="PATRIC" id="fig|1427984.3.peg.11"/>
<gene>
    <name evidence="13" type="primary">prs</name>
    <name evidence="13" type="ORF">X271_00011</name>
</gene>
<evidence type="ECO:0000256" key="10">
    <source>
        <dbReference type="RuleBase" id="RU004325"/>
    </source>
</evidence>
<dbReference type="Gene3D" id="3.40.50.2020">
    <property type="match status" value="2"/>
</dbReference>
<dbReference type="PANTHER" id="PTHR10210">
    <property type="entry name" value="RIBOSE-PHOSPHATE DIPHOSPHOKINASE FAMILY MEMBER"/>
    <property type="match status" value="1"/>
</dbReference>
<dbReference type="eggNOG" id="COG0462">
    <property type="taxonomic scope" value="Bacteria"/>
</dbReference>
<dbReference type="HOGENOM" id="CLU_033546_2_0_14"/>
<dbReference type="OrthoDB" id="9777067at2"/>
<evidence type="ECO:0000256" key="1">
    <source>
        <dbReference type="ARBA" id="ARBA00022679"/>
    </source>
</evidence>
<evidence type="ECO:0000313" key="14">
    <source>
        <dbReference type="Proteomes" id="UP000019450"/>
    </source>
</evidence>
<comment type="catalytic activity">
    <reaction evidence="8 10">
        <text>D-ribose 5-phosphate + ATP = 5-phospho-alpha-D-ribose 1-diphosphate + AMP + H(+)</text>
        <dbReference type="Rhea" id="RHEA:15609"/>
        <dbReference type="ChEBI" id="CHEBI:15378"/>
        <dbReference type="ChEBI" id="CHEBI:30616"/>
        <dbReference type="ChEBI" id="CHEBI:58017"/>
        <dbReference type="ChEBI" id="CHEBI:78346"/>
        <dbReference type="ChEBI" id="CHEBI:456215"/>
        <dbReference type="EC" id="2.7.6.1"/>
    </reaction>
</comment>
<dbReference type="EC" id="2.7.6.1" evidence="10"/>
<keyword evidence="5 10" id="KW-0418">Kinase</keyword>
<dbReference type="GO" id="GO:0000287">
    <property type="term" value="F:magnesium ion binding"/>
    <property type="evidence" value="ECO:0007669"/>
    <property type="project" value="InterPro"/>
</dbReference>
<evidence type="ECO:0000256" key="3">
    <source>
        <dbReference type="ARBA" id="ARBA00022727"/>
    </source>
</evidence>
<keyword evidence="14" id="KW-1185">Reference proteome</keyword>
<dbReference type="SUPFAM" id="SSF53271">
    <property type="entry name" value="PRTase-like"/>
    <property type="match status" value="1"/>
</dbReference>
<keyword evidence="2 10" id="KW-0479">Metal-binding</keyword>
<proteinExistence type="inferred from homology"/>
<keyword evidence="4" id="KW-0547">Nucleotide-binding</keyword>
<protein>
    <recommendedName>
        <fullName evidence="10">Ribose-phosphate pyrophosphokinase</fullName>
        <ecNumber evidence="10">2.7.6.1</ecNumber>
    </recommendedName>
</protein>
<keyword evidence="6" id="KW-0067">ATP-binding</keyword>
<evidence type="ECO:0000256" key="6">
    <source>
        <dbReference type="ARBA" id="ARBA00022840"/>
    </source>
</evidence>
<dbReference type="GO" id="GO:0006015">
    <property type="term" value="P:5-phosphoribose 1-diphosphate biosynthetic process"/>
    <property type="evidence" value="ECO:0007669"/>
    <property type="project" value="TreeGrafter"/>
</dbReference>
<reference evidence="13 14" key="1">
    <citation type="journal article" date="2014" name="Genome Biol. Evol.">
        <title>Phylogenomics of "Candidatus Hepatoplasma crinochetorum," a Lineage of Mollicutes Associated with Noninsect Arthropods.</title>
        <authorList>
            <person name="Leclercq S."/>
            <person name="Dittmer J."/>
            <person name="Bouchon D."/>
            <person name="Cordaux R."/>
        </authorList>
    </citation>
    <scope>NUCLEOTIDE SEQUENCE [LARGE SCALE GENOMIC DNA]</scope>
    <source>
        <strain evidence="13 14">Av</strain>
    </source>
</reference>
<dbReference type="AlphaFoldDB" id="W8GEA0"/>